<accession>A0A1N7EJX7</accession>
<name>A0A1N7EJX7_9ACTN</name>
<keyword evidence="3" id="KW-1185">Reference proteome</keyword>
<dbReference type="AlphaFoldDB" id="A0A1N7EJX7"/>
<sequence>MGLNGWAPSARPPGRSGVEVGGNVAGRSRSGADGRGGRQGRSASRPCLPRIRVGAVAHRPGRTYQWPTCTPGRRERSMTVSRDMDGAICSSGSSGWWRSSGAAGESRSGRTGRPSCVCHRAPARCTPSGLDLVPATGRNRGRPSPVGPEVLIGRGRRRRPRRRIGNVRPGRRVPGRAGGRQAGTAVSAGSTSVHDELVSAERATASSTNWTCSASAKEGAGSAPVAIASMKSRIWCVNECS</sequence>
<reference evidence="2 3" key="1">
    <citation type="submission" date="2017-01" db="EMBL/GenBank/DDBJ databases">
        <authorList>
            <person name="Mah S.A."/>
            <person name="Swanson W.J."/>
            <person name="Moy G.W."/>
            <person name="Vacquier V.D."/>
        </authorList>
    </citation>
    <scope>NUCLEOTIDE SEQUENCE [LARGE SCALE GENOMIC DNA]</scope>
    <source>
        <strain evidence="2 3">DSM 45758</strain>
    </source>
</reference>
<evidence type="ECO:0000256" key="1">
    <source>
        <dbReference type="SAM" id="MobiDB-lite"/>
    </source>
</evidence>
<feature type="region of interest" description="Disordered" evidence="1">
    <location>
        <begin position="92"/>
        <end position="113"/>
    </location>
</feature>
<organism evidence="2 3">
    <name type="scientific">Micromonospora avicenniae</name>
    <dbReference type="NCBI Taxonomy" id="1198245"/>
    <lineage>
        <taxon>Bacteria</taxon>
        <taxon>Bacillati</taxon>
        <taxon>Actinomycetota</taxon>
        <taxon>Actinomycetes</taxon>
        <taxon>Micromonosporales</taxon>
        <taxon>Micromonosporaceae</taxon>
        <taxon>Micromonospora</taxon>
    </lineage>
</organism>
<evidence type="ECO:0000313" key="2">
    <source>
        <dbReference type="EMBL" id="SIR88390.1"/>
    </source>
</evidence>
<feature type="region of interest" description="Disordered" evidence="1">
    <location>
        <begin position="129"/>
        <end position="193"/>
    </location>
</feature>
<feature type="compositionally biased region" description="Basic residues" evidence="1">
    <location>
        <begin position="154"/>
        <end position="174"/>
    </location>
</feature>
<dbReference type="EMBL" id="FTNF01000024">
    <property type="protein sequence ID" value="SIR88390.1"/>
    <property type="molecule type" value="Genomic_DNA"/>
</dbReference>
<dbReference type="Proteomes" id="UP000186004">
    <property type="component" value="Unassembled WGS sequence"/>
</dbReference>
<feature type="region of interest" description="Disordered" evidence="1">
    <location>
        <begin position="1"/>
        <end position="49"/>
    </location>
</feature>
<evidence type="ECO:0000313" key="3">
    <source>
        <dbReference type="Proteomes" id="UP000186004"/>
    </source>
</evidence>
<gene>
    <name evidence="2" type="ORF">SAMN05444858_12452</name>
</gene>
<proteinExistence type="predicted"/>
<protein>
    <submittedName>
        <fullName evidence="2">Uncharacterized protein</fullName>
    </submittedName>
</protein>
<dbReference type="STRING" id="1198245.SAMN05444858_12452"/>